<protein>
    <submittedName>
        <fullName evidence="1">Uncharacterized protein</fullName>
    </submittedName>
</protein>
<name>A0A9P8VIK1_9PEZI</name>
<sequence length="314" mass="34914">MAMAAVPGIAPNVPSFWSVCDLNGVCMYITHVGIDHRHHLTPGVPEFDTLARALRLGHRILNTFDGRAALKDLGRAVVMGWEREQRHAFAGDVDLMPLYVDHFLDRIKNDFPCVELSIAMAPDTSATTFRNNSWAEPQLGADNLAYYKPKAAAYIASNYTKCLEMSRAYGHGPAHAEKYMRLLFQNGTTTAHELTHAFVGYLAGGCVAPGSETPTSVTFAELKADDAHRGEAGRWLENRLFGGGLSYFIPASEAQDYFGREYLLQDGKYYRINPDVIEDIVLRLDTSPIPFPFRCTGNGLWRSELVAMNQMHLP</sequence>
<keyword evidence="2" id="KW-1185">Reference proteome</keyword>
<evidence type="ECO:0000313" key="2">
    <source>
        <dbReference type="Proteomes" id="UP000770015"/>
    </source>
</evidence>
<accession>A0A9P8VIK1</accession>
<dbReference type="Proteomes" id="UP000770015">
    <property type="component" value="Unassembled WGS sequence"/>
</dbReference>
<proteinExistence type="predicted"/>
<organism evidence="1 2">
    <name type="scientific">Plectosphaerella plurivora</name>
    <dbReference type="NCBI Taxonomy" id="936078"/>
    <lineage>
        <taxon>Eukaryota</taxon>
        <taxon>Fungi</taxon>
        <taxon>Dikarya</taxon>
        <taxon>Ascomycota</taxon>
        <taxon>Pezizomycotina</taxon>
        <taxon>Sordariomycetes</taxon>
        <taxon>Hypocreomycetidae</taxon>
        <taxon>Glomerellales</taxon>
        <taxon>Plectosphaerellaceae</taxon>
        <taxon>Plectosphaerella</taxon>
    </lineage>
</organism>
<evidence type="ECO:0000313" key="1">
    <source>
        <dbReference type="EMBL" id="KAH6693766.1"/>
    </source>
</evidence>
<reference evidence="1" key="1">
    <citation type="journal article" date="2021" name="Nat. Commun.">
        <title>Genetic determinants of endophytism in the Arabidopsis root mycobiome.</title>
        <authorList>
            <person name="Mesny F."/>
            <person name="Miyauchi S."/>
            <person name="Thiergart T."/>
            <person name="Pickel B."/>
            <person name="Atanasova L."/>
            <person name="Karlsson M."/>
            <person name="Huettel B."/>
            <person name="Barry K.W."/>
            <person name="Haridas S."/>
            <person name="Chen C."/>
            <person name="Bauer D."/>
            <person name="Andreopoulos W."/>
            <person name="Pangilinan J."/>
            <person name="LaButti K."/>
            <person name="Riley R."/>
            <person name="Lipzen A."/>
            <person name="Clum A."/>
            <person name="Drula E."/>
            <person name="Henrissat B."/>
            <person name="Kohler A."/>
            <person name="Grigoriev I.V."/>
            <person name="Martin F.M."/>
            <person name="Hacquard S."/>
        </authorList>
    </citation>
    <scope>NUCLEOTIDE SEQUENCE</scope>
    <source>
        <strain evidence="1">MPI-SDFR-AT-0117</strain>
    </source>
</reference>
<dbReference type="AlphaFoldDB" id="A0A9P8VIK1"/>
<dbReference type="OrthoDB" id="5290015at2759"/>
<dbReference type="EMBL" id="JAGSXJ010000003">
    <property type="protein sequence ID" value="KAH6693766.1"/>
    <property type="molecule type" value="Genomic_DNA"/>
</dbReference>
<gene>
    <name evidence="1" type="ORF">F5X68DRAFT_187551</name>
</gene>
<comment type="caution">
    <text evidence="1">The sequence shown here is derived from an EMBL/GenBank/DDBJ whole genome shotgun (WGS) entry which is preliminary data.</text>
</comment>